<evidence type="ECO:0000256" key="1">
    <source>
        <dbReference type="ARBA" id="ARBA00023125"/>
    </source>
</evidence>
<keyword evidence="5" id="KW-1185">Reference proteome</keyword>
<accession>A0A6M1LCJ3</accession>
<keyword evidence="1 2" id="KW-0238">DNA-binding</keyword>
<proteinExistence type="predicted"/>
<dbReference type="InterPro" id="IPR009057">
    <property type="entry name" value="Homeodomain-like_sf"/>
</dbReference>
<evidence type="ECO:0000313" key="5">
    <source>
        <dbReference type="Proteomes" id="UP000478148"/>
    </source>
</evidence>
<reference evidence="4 5" key="1">
    <citation type="submission" date="2020-02" db="EMBL/GenBank/DDBJ databases">
        <title>Draft Genome Sequence of Verrucosispora sp. Strain CWR15, Isolated from Gulf of Mexico Sponge.</title>
        <authorList>
            <person name="Kennedy S.J."/>
            <person name="Cella E."/>
            <person name="Azarian T."/>
            <person name="Baker B.J."/>
            <person name="Shaw L.N."/>
        </authorList>
    </citation>
    <scope>NUCLEOTIDE SEQUENCE [LARGE SCALE GENOMIC DNA]</scope>
    <source>
        <strain evidence="4 5">CWR15</strain>
    </source>
</reference>
<sequence length="205" mass="20895">MPRGVAITEPRQHLFAAAERLIAAAGPSQLTSRAVTREGGVATGLLFAHFASFDDFLTGYAVDRSFQIAANAAGLGERAGTGTVDANLGEALLATPMTTLLAVTRLFAHRPTLTQAVEAVLGSGNAALPALERTVAGYLAAERHIGRLPAAADTDALAVAVVGALHHVALTDGANPAAPSRVRRAITALTAATTVNAVARRDDGS</sequence>
<dbReference type="InterPro" id="IPR001647">
    <property type="entry name" value="HTH_TetR"/>
</dbReference>
<organism evidence="4 5">
    <name type="scientific">Verrucosispora sioxanthis</name>
    <dbReference type="NCBI Taxonomy" id="2499994"/>
    <lineage>
        <taxon>Bacteria</taxon>
        <taxon>Bacillati</taxon>
        <taxon>Actinomycetota</taxon>
        <taxon>Actinomycetes</taxon>
        <taxon>Micromonosporales</taxon>
        <taxon>Micromonosporaceae</taxon>
        <taxon>Micromonospora</taxon>
    </lineage>
</organism>
<feature type="domain" description="HTH tetR-type" evidence="3">
    <location>
        <begin position="8"/>
        <end position="68"/>
    </location>
</feature>
<dbReference type="GO" id="GO:0003677">
    <property type="term" value="F:DNA binding"/>
    <property type="evidence" value="ECO:0007669"/>
    <property type="project" value="UniProtKB-UniRule"/>
</dbReference>
<protein>
    <submittedName>
        <fullName evidence="4">TetR family transcriptional regulator</fullName>
    </submittedName>
</protein>
<dbReference type="Pfam" id="PF00440">
    <property type="entry name" value="TetR_N"/>
    <property type="match status" value="1"/>
</dbReference>
<dbReference type="PROSITE" id="PS50977">
    <property type="entry name" value="HTH_TETR_2"/>
    <property type="match status" value="1"/>
</dbReference>
<feature type="DNA-binding region" description="H-T-H motif" evidence="2">
    <location>
        <begin position="31"/>
        <end position="50"/>
    </location>
</feature>
<dbReference type="SUPFAM" id="SSF46689">
    <property type="entry name" value="Homeodomain-like"/>
    <property type="match status" value="1"/>
</dbReference>
<evidence type="ECO:0000256" key="2">
    <source>
        <dbReference type="PROSITE-ProRule" id="PRU00335"/>
    </source>
</evidence>
<name>A0A6M1LCJ3_9ACTN</name>
<dbReference type="Gene3D" id="1.10.357.10">
    <property type="entry name" value="Tetracycline Repressor, domain 2"/>
    <property type="match status" value="1"/>
</dbReference>
<dbReference type="Proteomes" id="UP000478148">
    <property type="component" value="Unassembled WGS sequence"/>
</dbReference>
<gene>
    <name evidence="4" type="ORF">ENC19_26525</name>
</gene>
<dbReference type="AlphaFoldDB" id="A0A6M1LCJ3"/>
<dbReference type="EMBL" id="SAIY01000012">
    <property type="protein sequence ID" value="NGM15937.1"/>
    <property type="molecule type" value="Genomic_DNA"/>
</dbReference>
<evidence type="ECO:0000259" key="3">
    <source>
        <dbReference type="PROSITE" id="PS50977"/>
    </source>
</evidence>
<dbReference type="RefSeq" id="WP_164449803.1">
    <property type="nucleotide sequence ID" value="NZ_SAIY01000012.1"/>
</dbReference>
<comment type="caution">
    <text evidence="4">The sequence shown here is derived from an EMBL/GenBank/DDBJ whole genome shotgun (WGS) entry which is preliminary data.</text>
</comment>
<evidence type="ECO:0000313" key="4">
    <source>
        <dbReference type="EMBL" id="NGM15937.1"/>
    </source>
</evidence>